<proteinExistence type="predicted"/>
<keyword evidence="2" id="KW-1185">Reference proteome</keyword>
<evidence type="ECO:0000313" key="1">
    <source>
        <dbReference type="EMBL" id="VDO62825.1"/>
    </source>
</evidence>
<reference evidence="1 2" key="1">
    <citation type="submission" date="2018-11" db="EMBL/GenBank/DDBJ databases">
        <authorList>
            <consortium name="Pathogen Informatics"/>
        </authorList>
    </citation>
    <scope>NUCLEOTIDE SEQUENCE [LARGE SCALE GENOMIC DNA]</scope>
</reference>
<dbReference type="Proteomes" id="UP000050761">
    <property type="component" value="Unassembled WGS sequence"/>
</dbReference>
<evidence type="ECO:0000313" key="2">
    <source>
        <dbReference type="Proteomes" id="UP000050761"/>
    </source>
</evidence>
<name>A0A183FET2_HELPZ</name>
<gene>
    <name evidence="1" type="ORF">HPBE_LOCUS4926</name>
</gene>
<dbReference type="WBParaSite" id="HPBE_0000492501-mRNA-1">
    <property type="protein sequence ID" value="HPBE_0000492501-mRNA-1"/>
    <property type="gene ID" value="HPBE_0000492501"/>
</dbReference>
<dbReference type="OrthoDB" id="7951431at2759"/>
<accession>A0A3P8APR0</accession>
<reference evidence="3" key="2">
    <citation type="submission" date="2019-09" db="UniProtKB">
        <authorList>
            <consortium name="WormBaseParasite"/>
        </authorList>
    </citation>
    <scope>IDENTIFICATION</scope>
</reference>
<evidence type="ECO:0000313" key="3">
    <source>
        <dbReference type="WBParaSite" id="HPBE_0000492501-mRNA-1"/>
    </source>
</evidence>
<protein>
    <submittedName>
        <fullName evidence="1 3">Uncharacterized protein</fullName>
    </submittedName>
</protein>
<dbReference type="AlphaFoldDB" id="A0A183FET2"/>
<accession>A0A183FET2</accession>
<dbReference type="EMBL" id="UZAH01025382">
    <property type="protein sequence ID" value="VDO62825.1"/>
    <property type="molecule type" value="Genomic_DNA"/>
</dbReference>
<sequence>MRAPTGLGTCSFCEIHTGILRESLPSLLDEGLLAMDFAVWGCLQQKKAWDDIDVTFLRPTVMSVEKRLKACIAAKRAHFVPLLKLCKRRNSPKREPNKEERNSLG</sequence>
<organism evidence="2 3">
    <name type="scientific">Heligmosomoides polygyrus</name>
    <name type="common">Parasitic roundworm</name>
    <dbReference type="NCBI Taxonomy" id="6339"/>
    <lineage>
        <taxon>Eukaryota</taxon>
        <taxon>Metazoa</taxon>
        <taxon>Ecdysozoa</taxon>
        <taxon>Nematoda</taxon>
        <taxon>Chromadorea</taxon>
        <taxon>Rhabditida</taxon>
        <taxon>Rhabditina</taxon>
        <taxon>Rhabditomorpha</taxon>
        <taxon>Strongyloidea</taxon>
        <taxon>Heligmosomidae</taxon>
        <taxon>Heligmosomoides</taxon>
    </lineage>
</organism>